<sequence length="426" mass="45737">MTTLAALQDTVLDVTPGEPASLFLTLRNTGSIVEGYTLTVVGTAETWTTVEPAELSLYPDTDAQVRLTFNAPRNSDVPAGDVPFAVRVLPREHPETAVAPEGLLRVQPFTDTTGELTPRTAGGRIFSRTEVAVDNRGNIPVSVRVDAKDADDALRFEARPPQQPVQPGQAVFTKLSVRARKPRWRGPSITHPYAVAITTMDKKDRETQPPVLLDGNLVQNPIIPRHAGRWLAALLALALLAALGWMFLLKPAVQSAAENAVASPVEELNEKVAAAEEKAEAADDKAEEAKSGNPDPSTEPPPPGTTRSPLSTRLEADAAANASATDQYVVPKKTTFSLTDIVLENPQGDTGRLDVEVNGALLFTVSLANFRDLDYHFVTPLRVPAEKSVVIRLTCQKPGPRLVGTNSDVCRSFVLIAGTNAKKAET</sequence>
<keyword evidence="4" id="KW-1185">Reference proteome</keyword>
<evidence type="ECO:0000256" key="1">
    <source>
        <dbReference type="SAM" id="MobiDB-lite"/>
    </source>
</evidence>
<dbReference type="EMBL" id="JACHGT010000006">
    <property type="protein sequence ID" value="MBB6035328.1"/>
    <property type="molecule type" value="Genomic_DNA"/>
</dbReference>
<organism evidence="3 4">
    <name type="scientific">Phytomonospora endophytica</name>
    <dbReference type="NCBI Taxonomy" id="714109"/>
    <lineage>
        <taxon>Bacteria</taxon>
        <taxon>Bacillati</taxon>
        <taxon>Actinomycetota</taxon>
        <taxon>Actinomycetes</taxon>
        <taxon>Micromonosporales</taxon>
        <taxon>Micromonosporaceae</taxon>
        <taxon>Phytomonospora</taxon>
    </lineage>
</organism>
<evidence type="ECO:0000313" key="4">
    <source>
        <dbReference type="Proteomes" id="UP000548476"/>
    </source>
</evidence>
<accession>A0A841FNF1</accession>
<keyword evidence="3" id="KW-0449">Lipoprotein</keyword>
<protein>
    <submittedName>
        <fullName evidence="3">Outer membrane murein-binding lipoprotein Lpp</fullName>
    </submittedName>
</protein>
<feature type="transmembrane region" description="Helical" evidence="2">
    <location>
        <begin position="230"/>
        <end position="249"/>
    </location>
</feature>
<dbReference type="RefSeq" id="WP_184788174.1">
    <property type="nucleotide sequence ID" value="NZ_BONT01000004.1"/>
</dbReference>
<dbReference type="Proteomes" id="UP000548476">
    <property type="component" value="Unassembled WGS sequence"/>
</dbReference>
<proteinExistence type="predicted"/>
<keyword evidence="2" id="KW-1133">Transmembrane helix</keyword>
<comment type="caution">
    <text evidence="3">The sequence shown here is derived from an EMBL/GenBank/DDBJ whole genome shotgun (WGS) entry which is preliminary data.</text>
</comment>
<feature type="compositionally biased region" description="Basic and acidic residues" evidence="1">
    <location>
        <begin position="271"/>
        <end position="290"/>
    </location>
</feature>
<evidence type="ECO:0000313" key="3">
    <source>
        <dbReference type="EMBL" id="MBB6035328.1"/>
    </source>
</evidence>
<reference evidence="3 4" key="1">
    <citation type="submission" date="2020-08" db="EMBL/GenBank/DDBJ databases">
        <title>Genomic Encyclopedia of Type Strains, Phase IV (KMG-IV): sequencing the most valuable type-strain genomes for metagenomic binning, comparative biology and taxonomic classification.</title>
        <authorList>
            <person name="Goeker M."/>
        </authorList>
    </citation>
    <scope>NUCLEOTIDE SEQUENCE [LARGE SCALE GENOMIC DNA]</scope>
    <source>
        <strain evidence="3 4">YIM 65646</strain>
    </source>
</reference>
<keyword evidence="2" id="KW-0472">Membrane</keyword>
<feature type="region of interest" description="Disordered" evidence="1">
    <location>
        <begin position="271"/>
        <end position="310"/>
    </location>
</feature>
<gene>
    <name evidence="3" type="ORF">HNR73_003185</name>
</gene>
<keyword evidence="2" id="KW-0812">Transmembrane</keyword>
<evidence type="ECO:0000256" key="2">
    <source>
        <dbReference type="SAM" id="Phobius"/>
    </source>
</evidence>
<dbReference type="AlphaFoldDB" id="A0A841FNF1"/>
<name>A0A841FNF1_9ACTN</name>